<protein>
    <recommendedName>
        <fullName evidence="3">Secreted protein</fullName>
    </recommendedName>
</protein>
<evidence type="ECO:0000313" key="2">
    <source>
        <dbReference type="Proteomes" id="UP001159363"/>
    </source>
</evidence>
<accession>A0ABQ9I875</accession>
<evidence type="ECO:0000313" key="1">
    <source>
        <dbReference type="EMBL" id="KAJ8892857.1"/>
    </source>
</evidence>
<dbReference type="Proteomes" id="UP001159363">
    <property type="component" value="Chromosome 2"/>
</dbReference>
<organism evidence="1 2">
    <name type="scientific">Dryococelus australis</name>
    <dbReference type="NCBI Taxonomy" id="614101"/>
    <lineage>
        <taxon>Eukaryota</taxon>
        <taxon>Metazoa</taxon>
        <taxon>Ecdysozoa</taxon>
        <taxon>Arthropoda</taxon>
        <taxon>Hexapoda</taxon>
        <taxon>Insecta</taxon>
        <taxon>Pterygota</taxon>
        <taxon>Neoptera</taxon>
        <taxon>Polyneoptera</taxon>
        <taxon>Phasmatodea</taxon>
        <taxon>Verophasmatodea</taxon>
        <taxon>Anareolatae</taxon>
        <taxon>Phasmatidae</taxon>
        <taxon>Eurycanthinae</taxon>
        <taxon>Dryococelus</taxon>
    </lineage>
</organism>
<gene>
    <name evidence="1" type="ORF">PR048_005438</name>
</gene>
<reference evidence="1 2" key="1">
    <citation type="submission" date="2023-02" db="EMBL/GenBank/DDBJ databases">
        <title>LHISI_Scaffold_Assembly.</title>
        <authorList>
            <person name="Stuart O.P."/>
            <person name="Cleave R."/>
            <person name="Magrath M.J.L."/>
            <person name="Mikheyev A.S."/>
        </authorList>
    </citation>
    <scope>NUCLEOTIDE SEQUENCE [LARGE SCALE GENOMIC DNA]</scope>
    <source>
        <strain evidence="1">Daus_M_001</strain>
        <tissue evidence="1">Leg muscle</tissue>
    </source>
</reference>
<dbReference type="EMBL" id="JARBHB010000002">
    <property type="protein sequence ID" value="KAJ8892857.1"/>
    <property type="molecule type" value="Genomic_DNA"/>
</dbReference>
<comment type="caution">
    <text evidence="1">The sequence shown here is derived from an EMBL/GenBank/DDBJ whole genome shotgun (WGS) entry which is preliminary data.</text>
</comment>
<evidence type="ECO:0008006" key="3">
    <source>
        <dbReference type="Google" id="ProtNLM"/>
    </source>
</evidence>
<name>A0ABQ9I875_9NEOP</name>
<proteinExistence type="predicted"/>
<sequence length="87" mass="9400">MSNGRGFRNPMIVWFLRRPLRDCCTVWFTFPAVACLATVHDCAELLASPVFVAGMLDVEPPVVRAATDPPALVTSTAADLDDAPTSH</sequence>
<keyword evidence="2" id="KW-1185">Reference proteome</keyword>